<accession>A0A7G9QVT6</accession>
<dbReference type="Proteomes" id="UP000515977">
    <property type="component" value="Chromosome"/>
</dbReference>
<dbReference type="EMBL" id="CP060711">
    <property type="protein sequence ID" value="QNN47461.1"/>
    <property type="molecule type" value="Genomic_DNA"/>
</dbReference>
<organism evidence="2 3">
    <name type="scientific">Thermomonas brevis</name>
    <dbReference type="NCBI Taxonomy" id="215691"/>
    <lineage>
        <taxon>Bacteria</taxon>
        <taxon>Pseudomonadati</taxon>
        <taxon>Pseudomonadota</taxon>
        <taxon>Gammaproteobacteria</taxon>
        <taxon>Lysobacterales</taxon>
        <taxon>Lysobacteraceae</taxon>
        <taxon>Thermomonas</taxon>
    </lineage>
</organism>
<dbReference type="KEGG" id="tbv:H9L17_04805"/>
<keyword evidence="1" id="KW-1133">Transmembrane helix</keyword>
<feature type="transmembrane region" description="Helical" evidence="1">
    <location>
        <begin position="71"/>
        <end position="90"/>
    </location>
</feature>
<name>A0A7G9QVT6_9GAMM</name>
<protein>
    <submittedName>
        <fullName evidence="2">Uncharacterized protein</fullName>
    </submittedName>
</protein>
<gene>
    <name evidence="2" type="ORF">H9L17_04805</name>
</gene>
<proteinExistence type="predicted"/>
<feature type="transmembrane region" description="Helical" evidence="1">
    <location>
        <begin position="34"/>
        <end position="51"/>
    </location>
</feature>
<dbReference type="AlphaFoldDB" id="A0A7G9QVT6"/>
<reference evidence="2 3" key="1">
    <citation type="submission" date="2020-08" db="EMBL/GenBank/DDBJ databases">
        <title>Genome sequence of Thermomonas brevis KACC 16975T.</title>
        <authorList>
            <person name="Hyun D.-W."/>
            <person name="Bae J.-W."/>
        </authorList>
    </citation>
    <scope>NUCLEOTIDE SEQUENCE [LARGE SCALE GENOMIC DNA]</scope>
    <source>
        <strain evidence="2 3">KACC 16975</strain>
    </source>
</reference>
<keyword evidence="1" id="KW-0472">Membrane</keyword>
<keyword evidence="3" id="KW-1185">Reference proteome</keyword>
<feature type="transmembrane region" description="Helical" evidence="1">
    <location>
        <begin position="6"/>
        <end position="22"/>
    </location>
</feature>
<evidence type="ECO:0000313" key="2">
    <source>
        <dbReference type="EMBL" id="QNN47461.1"/>
    </source>
</evidence>
<keyword evidence="1" id="KW-0812">Transmembrane</keyword>
<evidence type="ECO:0000313" key="3">
    <source>
        <dbReference type="Proteomes" id="UP000515977"/>
    </source>
</evidence>
<dbReference type="RefSeq" id="WP_187571206.1">
    <property type="nucleotide sequence ID" value="NZ_CP060711.1"/>
</dbReference>
<sequence length="97" mass="10992">MTLLAIPAGSILILIAISLLFVKRPASGTNWPSFIAKCLLFATLVLFSWAWQYNKFLNKHGAYNFSQTHGGMLETAFHIIMLAVIFVFLWRHHNAND</sequence>
<evidence type="ECO:0000256" key="1">
    <source>
        <dbReference type="SAM" id="Phobius"/>
    </source>
</evidence>